<dbReference type="InterPro" id="IPR003593">
    <property type="entry name" value="AAA+_ATPase"/>
</dbReference>
<sequence length="289" mass="32255">MILALEQVSKRCKGHFWSKDKTILSDISLRIDDGQVIGIIGHNGAGKTTLFKLITGLVNPDRGQVVFGQIMGTVPRERIGFLPENPYFYSHLTAHESLRFYASLFPNLDVSEPDITKALVKVGLAGRVHHQRLNSYSKGMLQRFGFAQALINDPKLVILDEPMSGLDPSGRRDIRKLIDSLRTDGKTIIFSSHILDDVEKLCDSVVLLSEGKLMKSISLDFVAAKCSWSVEYVLGEANGQDDSVVREFVDSKQKLHDKIEWVIHQGGTIDNIDKVIPPLEEWAIGSRDM</sequence>
<dbReference type="PANTHER" id="PTHR42939">
    <property type="entry name" value="ABC TRANSPORTER ATP-BINDING PROTEIN ALBC-RELATED"/>
    <property type="match status" value="1"/>
</dbReference>
<keyword evidence="1" id="KW-0813">Transport</keyword>
<dbReference type="SMART" id="SM00382">
    <property type="entry name" value="AAA"/>
    <property type="match status" value="1"/>
</dbReference>
<dbReference type="STRING" id="419481.SAMN05216233_12859"/>
<dbReference type="PROSITE" id="PS50893">
    <property type="entry name" value="ABC_TRANSPORTER_2"/>
    <property type="match status" value="1"/>
</dbReference>
<dbReference type="InterPro" id="IPR051782">
    <property type="entry name" value="ABC_Transporter_VariousFunc"/>
</dbReference>
<dbReference type="Gene3D" id="3.40.50.300">
    <property type="entry name" value="P-loop containing nucleotide triphosphate hydrolases"/>
    <property type="match status" value="1"/>
</dbReference>
<dbReference type="RefSeq" id="WP_092215315.1">
    <property type="nucleotide sequence ID" value="NZ_FMUX01000028.1"/>
</dbReference>
<dbReference type="InterPro" id="IPR017871">
    <property type="entry name" value="ABC_transporter-like_CS"/>
</dbReference>
<evidence type="ECO:0000259" key="4">
    <source>
        <dbReference type="PROSITE" id="PS50893"/>
    </source>
</evidence>
<dbReference type="EMBL" id="FMUX01000028">
    <property type="protein sequence ID" value="SCY86199.1"/>
    <property type="molecule type" value="Genomic_DNA"/>
</dbReference>
<evidence type="ECO:0000313" key="6">
    <source>
        <dbReference type="Proteomes" id="UP000198870"/>
    </source>
</evidence>
<gene>
    <name evidence="5" type="ORF">SAMN05216233_12859</name>
</gene>
<dbReference type="PANTHER" id="PTHR42939:SF1">
    <property type="entry name" value="ABC TRANSPORTER ATP-BINDING PROTEIN ALBC-RELATED"/>
    <property type="match status" value="1"/>
</dbReference>
<evidence type="ECO:0000256" key="2">
    <source>
        <dbReference type="ARBA" id="ARBA00022741"/>
    </source>
</evidence>
<keyword evidence="3 5" id="KW-0067">ATP-binding</keyword>
<dbReference type="Proteomes" id="UP000198870">
    <property type="component" value="Unassembled WGS sequence"/>
</dbReference>
<dbReference type="InterPro" id="IPR003439">
    <property type="entry name" value="ABC_transporter-like_ATP-bd"/>
</dbReference>
<keyword evidence="2" id="KW-0547">Nucleotide-binding</keyword>
<dbReference type="CDD" id="cd03230">
    <property type="entry name" value="ABC_DR_subfamily_A"/>
    <property type="match status" value="1"/>
</dbReference>
<dbReference type="PROSITE" id="PS00211">
    <property type="entry name" value="ABC_TRANSPORTER_1"/>
    <property type="match status" value="1"/>
</dbReference>
<dbReference type="OrthoDB" id="9809450at2"/>
<dbReference type="Pfam" id="PF00005">
    <property type="entry name" value="ABC_tran"/>
    <property type="match status" value="1"/>
</dbReference>
<evidence type="ECO:0000313" key="5">
    <source>
        <dbReference type="EMBL" id="SCY86199.1"/>
    </source>
</evidence>
<evidence type="ECO:0000256" key="1">
    <source>
        <dbReference type="ARBA" id="ARBA00022448"/>
    </source>
</evidence>
<organism evidence="5 6">
    <name type="scientific">Desulfoluna spongiiphila</name>
    <dbReference type="NCBI Taxonomy" id="419481"/>
    <lineage>
        <taxon>Bacteria</taxon>
        <taxon>Pseudomonadati</taxon>
        <taxon>Thermodesulfobacteriota</taxon>
        <taxon>Desulfobacteria</taxon>
        <taxon>Desulfobacterales</taxon>
        <taxon>Desulfolunaceae</taxon>
        <taxon>Desulfoluna</taxon>
    </lineage>
</organism>
<feature type="domain" description="ABC transporter" evidence="4">
    <location>
        <begin position="3"/>
        <end position="235"/>
    </location>
</feature>
<evidence type="ECO:0000256" key="3">
    <source>
        <dbReference type="ARBA" id="ARBA00022840"/>
    </source>
</evidence>
<dbReference type="GO" id="GO:0016887">
    <property type="term" value="F:ATP hydrolysis activity"/>
    <property type="evidence" value="ECO:0007669"/>
    <property type="project" value="InterPro"/>
</dbReference>
<proteinExistence type="predicted"/>
<keyword evidence="6" id="KW-1185">Reference proteome</keyword>
<dbReference type="AlphaFoldDB" id="A0A1G5JEG1"/>
<dbReference type="GO" id="GO:0005524">
    <property type="term" value="F:ATP binding"/>
    <property type="evidence" value="ECO:0007669"/>
    <property type="project" value="UniProtKB-KW"/>
</dbReference>
<reference evidence="5 6" key="1">
    <citation type="submission" date="2016-10" db="EMBL/GenBank/DDBJ databases">
        <authorList>
            <person name="de Groot N.N."/>
        </authorList>
    </citation>
    <scope>NUCLEOTIDE SEQUENCE [LARGE SCALE GENOMIC DNA]</scope>
    <source>
        <strain evidence="5 6">AA1</strain>
    </source>
</reference>
<name>A0A1G5JEG1_9BACT</name>
<dbReference type="SUPFAM" id="SSF52540">
    <property type="entry name" value="P-loop containing nucleoside triphosphate hydrolases"/>
    <property type="match status" value="1"/>
</dbReference>
<accession>A0A1G5JEG1</accession>
<protein>
    <submittedName>
        <fullName evidence="5">ABC-2 type transport system ATP-binding protein</fullName>
    </submittedName>
</protein>
<dbReference type="InterPro" id="IPR027417">
    <property type="entry name" value="P-loop_NTPase"/>
</dbReference>